<dbReference type="CDD" id="cd18042">
    <property type="entry name" value="DEXXQc_SETX"/>
    <property type="match status" value="1"/>
</dbReference>
<dbReference type="Gene3D" id="3.40.50.300">
    <property type="entry name" value="P-loop containing nucleotide triphosphate hydrolases"/>
    <property type="match status" value="2"/>
</dbReference>
<dbReference type="Pfam" id="PF12726">
    <property type="entry name" value="SEN1_N"/>
    <property type="match status" value="1"/>
</dbReference>
<accession>A0A5C3N9B0</accession>
<dbReference type="PANTHER" id="PTHR10887:SF495">
    <property type="entry name" value="HELICASE SENATAXIN ISOFORM X1-RELATED"/>
    <property type="match status" value="1"/>
</dbReference>
<dbReference type="GO" id="GO:0001147">
    <property type="term" value="F:transcription termination site sequence-specific DNA binding"/>
    <property type="evidence" value="ECO:0007669"/>
    <property type="project" value="TreeGrafter"/>
</dbReference>
<keyword evidence="6" id="KW-0175">Coiled coil</keyword>
<organism evidence="12 13">
    <name type="scientific">Heliocybe sulcata</name>
    <dbReference type="NCBI Taxonomy" id="5364"/>
    <lineage>
        <taxon>Eukaryota</taxon>
        <taxon>Fungi</taxon>
        <taxon>Dikarya</taxon>
        <taxon>Basidiomycota</taxon>
        <taxon>Agaricomycotina</taxon>
        <taxon>Agaricomycetes</taxon>
        <taxon>Gloeophyllales</taxon>
        <taxon>Gloeophyllaceae</taxon>
        <taxon>Heliocybe</taxon>
    </lineage>
</organism>
<dbReference type="InterPro" id="IPR027417">
    <property type="entry name" value="P-loop_NTPase"/>
</dbReference>
<evidence type="ECO:0000256" key="4">
    <source>
        <dbReference type="ARBA" id="ARBA00022806"/>
    </source>
</evidence>
<evidence type="ECO:0000256" key="1">
    <source>
        <dbReference type="ARBA" id="ARBA00007913"/>
    </source>
</evidence>
<dbReference type="InterPro" id="IPR041679">
    <property type="entry name" value="DNA2/NAM7-like_C"/>
</dbReference>
<reference evidence="12 13" key="1">
    <citation type="journal article" date="2019" name="Nat. Ecol. Evol.">
        <title>Megaphylogeny resolves global patterns of mushroom evolution.</title>
        <authorList>
            <person name="Varga T."/>
            <person name="Krizsan K."/>
            <person name="Foldi C."/>
            <person name="Dima B."/>
            <person name="Sanchez-Garcia M."/>
            <person name="Sanchez-Ramirez S."/>
            <person name="Szollosi G.J."/>
            <person name="Szarkandi J.G."/>
            <person name="Papp V."/>
            <person name="Albert L."/>
            <person name="Andreopoulos W."/>
            <person name="Angelini C."/>
            <person name="Antonin V."/>
            <person name="Barry K.W."/>
            <person name="Bougher N.L."/>
            <person name="Buchanan P."/>
            <person name="Buyck B."/>
            <person name="Bense V."/>
            <person name="Catcheside P."/>
            <person name="Chovatia M."/>
            <person name="Cooper J."/>
            <person name="Damon W."/>
            <person name="Desjardin D."/>
            <person name="Finy P."/>
            <person name="Geml J."/>
            <person name="Haridas S."/>
            <person name="Hughes K."/>
            <person name="Justo A."/>
            <person name="Karasinski D."/>
            <person name="Kautmanova I."/>
            <person name="Kiss B."/>
            <person name="Kocsube S."/>
            <person name="Kotiranta H."/>
            <person name="LaButti K.M."/>
            <person name="Lechner B.E."/>
            <person name="Liimatainen K."/>
            <person name="Lipzen A."/>
            <person name="Lukacs Z."/>
            <person name="Mihaltcheva S."/>
            <person name="Morgado L.N."/>
            <person name="Niskanen T."/>
            <person name="Noordeloos M.E."/>
            <person name="Ohm R.A."/>
            <person name="Ortiz-Santana B."/>
            <person name="Ovrebo C."/>
            <person name="Racz N."/>
            <person name="Riley R."/>
            <person name="Savchenko A."/>
            <person name="Shiryaev A."/>
            <person name="Soop K."/>
            <person name="Spirin V."/>
            <person name="Szebenyi C."/>
            <person name="Tomsovsky M."/>
            <person name="Tulloss R.E."/>
            <person name="Uehling J."/>
            <person name="Grigoriev I.V."/>
            <person name="Vagvolgyi C."/>
            <person name="Papp T."/>
            <person name="Martin F.M."/>
            <person name="Miettinen O."/>
            <person name="Hibbett D.S."/>
            <person name="Nagy L.G."/>
        </authorList>
    </citation>
    <scope>NUCLEOTIDE SEQUENCE [LARGE SCALE GENOMIC DNA]</scope>
    <source>
        <strain evidence="12 13">OMC1185</strain>
    </source>
</reference>
<dbReference type="GO" id="GO:0016787">
    <property type="term" value="F:hydrolase activity"/>
    <property type="evidence" value="ECO:0007669"/>
    <property type="project" value="UniProtKB-KW"/>
</dbReference>
<dbReference type="InterPro" id="IPR045055">
    <property type="entry name" value="DNA2/NAM7-like"/>
</dbReference>
<dbReference type="FunFam" id="3.40.50.300:FF:000326">
    <property type="entry name" value="P-loop containing nucleoside triphosphate hydrolase"/>
    <property type="match status" value="1"/>
</dbReference>
<dbReference type="InterPro" id="IPR041677">
    <property type="entry name" value="DNA2/NAM7_AAA_11"/>
</dbReference>
<keyword evidence="5" id="KW-0067">ATP-binding</keyword>
<dbReference type="GO" id="GO:0016604">
    <property type="term" value="C:nuclear body"/>
    <property type="evidence" value="ECO:0007669"/>
    <property type="project" value="TreeGrafter"/>
</dbReference>
<keyword evidence="13" id="KW-1185">Reference proteome</keyword>
<dbReference type="GO" id="GO:0004386">
    <property type="term" value="F:helicase activity"/>
    <property type="evidence" value="ECO:0007669"/>
    <property type="project" value="UniProtKB-KW"/>
</dbReference>
<keyword evidence="4" id="KW-0347">Helicase</keyword>
<keyword evidence="2" id="KW-0547">Nucleotide-binding</keyword>
<feature type="compositionally biased region" description="Polar residues" evidence="7">
    <location>
        <begin position="970"/>
        <end position="985"/>
    </location>
</feature>
<feature type="compositionally biased region" description="Basic residues" evidence="7">
    <location>
        <begin position="1952"/>
        <end position="1962"/>
    </location>
</feature>
<feature type="coiled-coil region" evidence="6">
    <location>
        <begin position="1409"/>
        <end position="1474"/>
    </location>
</feature>
<feature type="compositionally biased region" description="Low complexity" evidence="7">
    <location>
        <begin position="986"/>
        <end position="999"/>
    </location>
</feature>
<protein>
    <recommendedName>
        <fullName evidence="14">Helicase ATP-binding domain-containing protein</fullName>
    </recommendedName>
</protein>
<evidence type="ECO:0000256" key="6">
    <source>
        <dbReference type="SAM" id="Coils"/>
    </source>
</evidence>
<evidence type="ECO:0008006" key="14">
    <source>
        <dbReference type="Google" id="ProtNLM"/>
    </source>
</evidence>
<proteinExistence type="inferred from homology"/>
<feature type="domain" description="Helicase SEN1 beta-barrel" evidence="11">
    <location>
        <begin position="1132"/>
        <end position="1225"/>
    </location>
</feature>
<dbReference type="CDD" id="cd18808">
    <property type="entry name" value="SF1_C_Upf1"/>
    <property type="match status" value="1"/>
</dbReference>
<feature type="domain" description="Helicase Sen1 N-terminal" evidence="8">
    <location>
        <begin position="83"/>
        <end position="850"/>
    </location>
</feature>
<dbReference type="Pfam" id="PF13087">
    <property type="entry name" value="AAA_12"/>
    <property type="match status" value="1"/>
</dbReference>
<feature type="region of interest" description="Disordered" evidence="7">
    <location>
        <begin position="921"/>
        <end position="1018"/>
    </location>
</feature>
<dbReference type="GO" id="GO:0005694">
    <property type="term" value="C:chromosome"/>
    <property type="evidence" value="ECO:0007669"/>
    <property type="project" value="UniProtKB-ARBA"/>
</dbReference>
<feature type="compositionally biased region" description="Polar residues" evidence="7">
    <location>
        <begin position="1836"/>
        <end position="1847"/>
    </location>
</feature>
<gene>
    <name evidence="12" type="ORF">OE88DRAFT_1796188</name>
</gene>
<feature type="region of interest" description="Disordered" evidence="7">
    <location>
        <begin position="1816"/>
        <end position="1967"/>
    </location>
</feature>
<dbReference type="STRING" id="5364.A0A5C3N9B0"/>
<dbReference type="Pfam" id="PF23576">
    <property type="entry name" value="SEN1_barrel"/>
    <property type="match status" value="1"/>
</dbReference>
<evidence type="ECO:0000259" key="9">
    <source>
        <dbReference type="Pfam" id="PF13086"/>
    </source>
</evidence>
<evidence type="ECO:0000259" key="11">
    <source>
        <dbReference type="Pfam" id="PF23576"/>
    </source>
</evidence>
<evidence type="ECO:0000259" key="8">
    <source>
        <dbReference type="Pfam" id="PF12726"/>
    </source>
</evidence>
<dbReference type="OrthoDB" id="6513042at2759"/>
<dbReference type="Pfam" id="PF13086">
    <property type="entry name" value="AAA_11"/>
    <property type="match status" value="1"/>
</dbReference>
<dbReference type="GO" id="GO:0006369">
    <property type="term" value="P:termination of RNA polymerase II transcription"/>
    <property type="evidence" value="ECO:0007669"/>
    <property type="project" value="TreeGrafter"/>
</dbReference>
<sequence>MAAEGSDVDRVRSLLKEFRDTPVDTQGASDAILGSVYGYIMKVPEDGDGSLHWFCGRAEQLTIEAATFLIRLHAYNSGRVNTWKDRLQICMSSCCGCVGARQTAKFTSRHTYFGAFSDDILDGFWHSVDEWETSIVLSSLNKRGIDVGSIESASITLAGLPPGIAYLMFCNLSVFEDNRIQSVLQATVPSSPSLDWPLDVPPVGLLLLALSDQPEARTWARQQLQQFGIEPIPKDRFLAEYGKIVYPISSALASSSSAHADAPPSPQSTSMVSIDDHSSKKVAQTFSFTKDANALWAGFAAVMRFLPAEAMSPSKHCNIDLRDIIIGHLHDTGPRFISIFRCLWYLTGRCGSTIWQGEKSDYPQRVFDAVKDNRTFVDIFKSRDLLSREDWVLKWFSEYIGCIWETAAFGDVLAKLADFVCEELQHERFQDARSATLTAAMQVSITLLESAFSRSTKEKKRPQRDALSGAIGIHSQKIVLVAFSHGYADPQWRDARIAARSLLKQRLLSDQQNVAQIITILCRYNRSPADAKLPESSVPQQKFWLDVYRNLQPHDSDGIEMILSLLSSSAHMVELKARAFASVSEKNPAVIALLKDVNNWLSGFRGGFLDAMSRYADYNTSSSILDLLRRHDTVKNMMALMLCPIEDAAMGAQVLVRQAFDVDYRSDCFRALLENLPNSSLQGIDAFLQKSIAYIPTVPEACNLSMALVRCLTDVIDVLCSSDGLLRKDGFLRGENGIGVSNDLLKLWNSMARTLALIFRLTPSWAPHFENEEMTVWMRDALIFGRDMLAQWRVFEAGILASNKGGQGPLRPQKKLSSTGKTMIDNLQDVLMELTRWLRLTDEELLHQSFHLLQSLLESFRDTGVSPSEASVKKLNKFVDDARRKDPKRPQTRLDNNRVSQLAEAIGAFDDEVEIVDFRPAPSAKKDAKPSTGFKAHIEKVPNTTGRRPAVGDRKNTPKDGLAAGLTVNIPPNAQRQVQGSKSEASSVRSSLPDSSSSEENSEDEGEAAEGGLAALGKLQRTPKIKRVERRQVKMMDVAADGKVGATRMFDARREAQRTAMRLKPDISSLHKALLAWNYDHDGPDPPMLGGKMSLSQVPDRFKDYNHYRTVFEPLLLLECWAQLQQSKQETNQDSVACKIASRGFTDDWLDLDISVTDNVKKDWALTDTDIVMLRQPESKKCILGKIQGYKAMPYAIQATVRCYLPPSITDPGLQINTDWRLTKVLSLRTLHREYAALMGLSFYDSADVILHPRLLSKPHFDGREIRQAQGAYKVNEPQATAILSSLKNEGFTLIQGPPGTGKTSTICGLVQAFLSRRTRPATAIHAGRSSAPTDKEPVKKVLLCAPSNAAVDEIARRLKDGVSGAGHGQRLKVVRVGNDKNVNISVKDITLDYLVEQMLNGEGSSGTRSDASNEIAALRAEMEAVKKQRQQKQDELHAIRDNAVRSLALEEEIRALNSRRMKLSQQFDRMKDQQKSEYRTMDATRRKYRSQAVLEADVICGTLSGVGHDILEQCDFDLVITDEAAQAIELSSLIPLKYKSKRCVMVGDPQQLPPTVISQEARMNIPFGDRPQLTLSNLQASKYGYNQSLFVRLQKERPDSVHLLSIQYRMHPDISRLPSRVFYQGQLRDGPDMVAKTSQPWHLHGKFGTYRFFSITRGREEDGGYHSLINKAECQVAVSLYGRLRREFSSFDFDFRVGVVSMYRAQIAEMRRTFVQRFGQDIVGKVDFNTVDGFQGQEKDVIILSCVRAGPGLQSVGFLSDTRRMNVALTRAKCSLFVLGHAPTLERSDANWCAIIEDARSRSRLAEVDSSFFTTVGDSAPPPTTPVSAKHQRTTKTSVQPSSQDLLSARPLTERPIRGSQTSEVPVKVPSNARPDVSVDSFMSFGDANAIPRKRSVGEEEAAPRRPPPALRLESPSGSAGHAGQKRPPTAPLPKRTSPATLEHDNSVSKPKPRPPVKRPKAGPSLFIPKPAKVNLHVYNSSLFANCSAYSAIIVPLCIRHALR</sequence>
<dbReference type="GO" id="GO:0005524">
    <property type="term" value="F:ATP binding"/>
    <property type="evidence" value="ECO:0007669"/>
    <property type="project" value="UniProtKB-KW"/>
</dbReference>
<dbReference type="InterPro" id="IPR056474">
    <property type="entry name" value="SEN1_barrel"/>
</dbReference>
<comment type="similarity">
    <text evidence="1">Belongs to the DNA2/NAM7 helicase family.</text>
</comment>
<dbReference type="EMBL" id="ML213509">
    <property type="protein sequence ID" value="TFK52558.1"/>
    <property type="molecule type" value="Genomic_DNA"/>
</dbReference>
<evidence type="ECO:0000256" key="5">
    <source>
        <dbReference type="ARBA" id="ARBA00022840"/>
    </source>
</evidence>
<dbReference type="InterPro" id="IPR024481">
    <property type="entry name" value="Helicase_Sen1_N"/>
</dbReference>
<feature type="domain" description="DNA2/NAM7 helicase helicase" evidence="9">
    <location>
        <begin position="1275"/>
        <end position="1560"/>
    </location>
</feature>
<dbReference type="Proteomes" id="UP000305948">
    <property type="component" value="Unassembled WGS sequence"/>
</dbReference>
<evidence type="ECO:0000313" key="12">
    <source>
        <dbReference type="EMBL" id="TFK52558.1"/>
    </source>
</evidence>
<keyword evidence="3" id="KW-0378">Hydrolase</keyword>
<dbReference type="PANTHER" id="PTHR10887">
    <property type="entry name" value="DNA2/NAM7 HELICASE FAMILY"/>
    <property type="match status" value="1"/>
</dbReference>
<evidence type="ECO:0000256" key="2">
    <source>
        <dbReference type="ARBA" id="ARBA00022741"/>
    </source>
</evidence>
<dbReference type="SUPFAM" id="SSF52540">
    <property type="entry name" value="P-loop containing nucleoside triphosphate hydrolases"/>
    <property type="match status" value="1"/>
</dbReference>
<dbReference type="InterPro" id="IPR047187">
    <property type="entry name" value="SF1_C_Upf1"/>
</dbReference>
<evidence type="ECO:0000256" key="7">
    <source>
        <dbReference type="SAM" id="MobiDB-lite"/>
    </source>
</evidence>
<name>A0A5C3N9B0_9AGAM</name>
<feature type="domain" description="DNA2/NAM7 helicase-like C-terminal" evidence="10">
    <location>
        <begin position="1586"/>
        <end position="1783"/>
    </location>
</feature>
<evidence type="ECO:0000313" key="13">
    <source>
        <dbReference type="Proteomes" id="UP000305948"/>
    </source>
</evidence>
<evidence type="ECO:0000259" key="10">
    <source>
        <dbReference type="Pfam" id="PF13087"/>
    </source>
</evidence>
<evidence type="ECO:0000256" key="3">
    <source>
        <dbReference type="ARBA" id="ARBA00022801"/>
    </source>
</evidence>